<accession>A0AAD1VLX9</accession>
<reference evidence="1" key="1">
    <citation type="submission" date="2022-03" db="EMBL/GenBank/DDBJ databases">
        <authorList>
            <person name="Alioto T."/>
            <person name="Alioto T."/>
            <person name="Gomez Garrido J."/>
        </authorList>
    </citation>
    <scope>NUCLEOTIDE SEQUENCE</scope>
</reference>
<evidence type="ECO:0000313" key="2">
    <source>
        <dbReference type="Proteomes" id="UP001295444"/>
    </source>
</evidence>
<sequence>MGKDKFGMVLIPNEGAGKALFMGAAIPGGAVLAGQQKGFCERRWEGRCNWERRVGRKRVFRILESHGVIGSGKKITPKAGRVLAGALAPRLRIKTALVAIRTSTPLAKAVRRIGKGGIDAGWFCILGIIRPSCRVGSEERDAFGYWRPFHLLDSMCTGAYW</sequence>
<organism evidence="1 2">
    <name type="scientific">Pelobates cultripes</name>
    <name type="common">Western spadefoot toad</name>
    <dbReference type="NCBI Taxonomy" id="61616"/>
    <lineage>
        <taxon>Eukaryota</taxon>
        <taxon>Metazoa</taxon>
        <taxon>Chordata</taxon>
        <taxon>Craniata</taxon>
        <taxon>Vertebrata</taxon>
        <taxon>Euteleostomi</taxon>
        <taxon>Amphibia</taxon>
        <taxon>Batrachia</taxon>
        <taxon>Anura</taxon>
        <taxon>Pelobatoidea</taxon>
        <taxon>Pelobatidae</taxon>
        <taxon>Pelobates</taxon>
    </lineage>
</organism>
<proteinExistence type="predicted"/>
<protein>
    <submittedName>
        <fullName evidence="1">Uncharacterized protein</fullName>
    </submittedName>
</protein>
<keyword evidence="2" id="KW-1185">Reference proteome</keyword>
<gene>
    <name evidence="1" type="ORF">PECUL_23A010450</name>
</gene>
<name>A0AAD1VLX9_PELCU</name>
<evidence type="ECO:0000313" key="1">
    <source>
        <dbReference type="EMBL" id="CAH2224540.1"/>
    </source>
</evidence>
<dbReference type="EMBL" id="OW240912">
    <property type="protein sequence ID" value="CAH2224540.1"/>
    <property type="molecule type" value="Genomic_DNA"/>
</dbReference>
<dbReference type="Proteomes" id="UP001295444">
    <property type="component" value="Chromosome 01"/>
</dbReference>
<dbReference type="AlphaFoldDB" id="A0AAD1VLX9"/>